<evidence type="ECO:0000313" key="1">
    <source>
        <dbReference type="EMBL" id="GGE16025.1"/>
    </source>
</evidence>
<dbReference type="RefSeq" id="WP_188647456.1">
    <property type="nucleotide sequence ID" value="NZ_BMHQ01000005.1"/>
</dbReference>
<keyword evidence="2" id="KW-1185">Reference proteome</keyword>
<organism evidence="1 2">
    <name type="scientific">Marinithermofilum abyssi</name>
    <dbReference type="NCBI Taxonomy" id="1571185"/>
    <lineage>
        <taxon>Bacteria</taxon>
        <taxon>Bacillati</taxon>
        <taxon>Bacillota</taxon>
        <taxon>Bacilli</taxon>
        <taxon>Bacillales</taxon>
        <taxon>Thermoactinomycetaceae</taxon>
        <taxon>Marinithermofilum</taxon>
    </lineage>
</organism>
<reference evidence="1" key="2">
    <citation type="submission" date="2020-09" db="EMBL/GenBank/DDBJ databases">
        <authorList>
            <person name="Sun Q."/>
            <person name="Zhou Y."/>
        </authorList>
    </citation>
    <scope>NUCLEOTIDE SEQUENCE</scope>
    <source>
        <strain evidence="1">CGMCC 1.15179</strain>
    </source>
</reference>
<gene>
    <name evidence="1" type="ORF">GCM10011571_17050</name>
</gene>
<accession>A0A8J2VDQ5</accession>
<sequence length="217" mass="24585">MFRLTIIGHGSNGSRQVSYEYQINDIKYGYNGIPNTGWWEGADISVDLQCKGTSGNPDCIGDKGPDTRTVSEWRENPRGDEAFNSNPPPKTVENIDQVSYMDIWPRITVNPPGVFPERSGDGEKQKVRADSADYLIVYSPRFWPKAGAIFADVKPVFYYQENDSYFDIMDPAFEQHKQAMTDPANTFPPRPGKTIPGQSVPLTRLYKEYNPVRYDSQ</sequence>
<dbReference type="Proteomes" id="UP000625210">
    <property type="component" value="Unassembled WGS sequence"/>
</dbReference>
<protein>
    <submittedName>
        <fullName evidence="1">Uncharacterized protein</fullName>
    </submittedName>
</protein>
<dbReference type="AlphaFoldDB" id="A0A8J2VDQ5"/>
<comment type="caution">
    <text evidence="1">The sequence shown here is derived from an EMBL/GenBank/DDBJ whole genome shotgun (WGS) entry which is preliminary data.</text>
</comment>
<proteinExistence type="predicted"/>
<reference evidence="1" key="1">
    <citation type="journal article" date="2014" name="Int. J. Syst. Evol. Microbiol.">
        <title>Complete genome sequence of Corynebacterium casei LMG S-19264T (=DSM 44701T), isolated from a smear-ripened cheese.</title>
        <authorList>
            <consortium name="US DOE Joint Genome Institute (JGI-PGF)"/>
            <person name="Walter F."/>
            <person name="Albersmeier A."/>
            <person name="Kalinowski J."/>
            <person name="Ruckert C."/>
        </authorList>
    </citation>
    <scope>NUCLEOTIDE SEQUENCE</scope>
    <source>
        <strain evidence="1">CGMCC 1.15179</strain>
    </source>
</reference>
<dbReference type="EMBL" id="BMHQ01000005">
    <property type="protein sequence ID" value="GGE16025.1"/>
    <property type="molecule type" value="Genomic_DNA"/>
</dbReference>
<name>A0A8J2VDQ5_9BACL</name>
<evidence type="ECO:0000313" key="2">
    <source>
        <dbReference type="Proteomes" id="UP000625210"/>
    </source>
</evidence>